<evidence type="ECO:0000313" key="2">
    <source>
        <dbReference type="Proteomes" id="UP000594364"/>
    </source>
</evidence>
<dbReference type="AlphaFoldDB" id="A0A7S9PSV1"/>
<gene>
    <name evidence="1" type="ORF">C2857_006791</name>
</gene>
<reference evidence="1 2" key="1">
    <citation type="journal article" date="2018" name="PLoS Genet.">
        <title>Repeat elements organise 3D genome structure and mediate transcription in the filamentous fungus Epichloe festucae.</title>
        <authorList>
            <person name="Winter D.J."/>
            <person name="Ganley A.R.D."/>
            <person name="Young C.A."/>
            <person name="Liachko I."/>
            <person name="Schardl C.L."/>
            <person name="Dupont P.Y."/>
            <person name="Berry D."/>
            <person name="Ram A."/>
            <person name="Scott B."/>
            <person name="Cox M.P."/>
        </authorList>
    </citation>
    <scope>NUCLEOTIDE SEQUENCE [LARGE SCALE GENOMIC DNA]</scope>
    <source>
        <strain evidence="1 2">Fl1</strain>
    </source>
</reference>
<dbReference type="OrthoDB" id="6513042at2759"/>
<name>A0A7S9PSV1_EPIFF</name>
<keyword evidence="2" id="KW-1185">Reference proteome</keyword>
<accession>A0A7S9PSV1</accession>
<evidence type="ECO:0000313" key="1">
    <source>
        <dbReference type="EMBL" id="QPG94710.1"/>
    </source>
</evidence>
<dbReference type="Proteomes" id="UP000594364">
    <property type="component" value="Chromosome 1"/>
</dbReference>
<dbReference type="EMBL" id="CP031385">
    <property type="protein sequence ID" value="QPG94710.1"/>
    <property type="molecule type" value="Genomic_DNA"/>
</dbReference>
<organism evidence="1 2">
    <name type="scientific">Epichloe festucae (strain Fl1)</name>
    <dbReference type="NCBI Taxonomy" id="877507"/>
    <lineage>
        <taxon>Eukaryota</taxon>
        <taxon>Fungi</taxon>
        <taxon>Dikarya</taxon>
        <taxon>Ascomycota</taxon>
        <taxon>Pezizomycotina</taxon>
        <taxon>Sordariomycetes</taxon>
        <taxon>Hypocreomycetidae</taxon>
        <taxon>Hypocreales</taxon>
        <taxon>Clavicipitaceae</taxon>
        <taxon>Epichloe</taxon>
    </lineage>
</organism>
<proteinExistence type="predicted"/>
<sequence length="231" mass="25854">MAGAKAYDVFQENFPDGYSSGLMVGDPFQFGPVSTTLRGNFAITAGQHACKNPEGLPPRAHFVGPVHSASQCFGPPSSRHVWSSAHRQPLLEINVHDTYALVHRHRDVFGVVDIYLEKSWRSEGDYQVPAATDSYQGRMALVNERKKDVSNLVENAFSSFFLSSPPVNGWRRRLELPTASTPQPKRSTELSPHYLLQPLQWRRASSTIETDKPQVTEVKMGEHIIPDAWQV</sequence>
<protein>
    <submittedName>
        <fullName evidence="1">Uncharacterized protein</fullName>
    </submittedName>
</protein>